<keyword evidence="2" id="KW-1185">Reference proteome</keyword>
<protein>
    <recommendedName>
        <fullName evidence="3">F-box domain-containing protein</fullName>
    </recommendedName>
</protein>
<dbReference type="AlphaFoldDB" id="A0A2I1H155"/>
<evidence type="ECO:0000313" key="1">
    <source>
        <dbReference type="EMBL" id="PKY52623.1"/>
    </source>
</evidence>
<dbReference type="InterPro" id="IPR032675">
    <property type="entry name" value="LRR_dom_sf"/>
</dbReference>
<dbReference type="EMBL" id="LLXI01001239">
    <property type="protein sequence ID" value="PKY52623.1"/>
    <property type="molecule type" value="Genomic_DNA"/>
</dbReference>
<organism evidence="1 2">
    <name type="scientific">Rhizophagus irregularis</name>
    <dbReference type="NCBI Taxonomy" id="588596"/>
    <lineage>
        <taxon>Eukaryota</taxon>
        <taxon>Fungi</taxon>
        <taxon>Fungi incertae sedis</taxon>
        <taxon>Mucoromycota</taxon>
        <taxon>Glomeromycotina</taxon>
        <taxon>Glomeromycetes</taxon>
        <taxon>Glomerales</taxon>
        <taxon>Glomeraceae</taxon>
        <taxon>Rhizophagus</taxon>
    </lineage>
</organism>
<dbReference type="VEuPathDB" id="FungiDB:RhiirFUN_013781"/>
<proteinExistence type="predicted"/>
<dbReference type="Gene3D" id="3.80.10.10">
    <property type="entry name" value="Ribonuclease Inhibitor"/>
    <property type="match status" value="1"/>
</dbReference>
<evidence type="ECO:0000313" key="2">
    <source>
        <dbReference type="Proteomes" id="UP000234323"/>
    </source>
</evidence>
<reference evidence="1 2" key="1">
    <citation type="submission" date="2015-10" db="EMBL/GenBank/DDBJ databases">
        <title>Genome analyses suggest a sexual origin of heterokaryosis in a supposedly ancient asexual fungus.</title>
        <authorList>
            <person name="Ropars J."/>
            <person name="Sedzielewska K."/>
            <person name="Noel J."/>
            <person name="Charron P."/>
            <person name="Farinelli L."/>
            <person name="Marton T."/>
            <person name="Kruger M."/>
            <person name="Pelin A."/>
            <person name="Brachmann A."/>
            <person name="Corradi N."/>
        </authorList>
    </citation>
    <scope>NUCLEOTIDE SEQUENCE [LARGE SCALE GENOMIC DNA]</scope>
    <source>
        <strain evidence="1 2">A4</strain>
    </source>
</reference>
<name>A0A2I1H155_9GLOM</name>
<gene>
    <name evidence="1" type="ORF">RhiirA4_547259</name>
</gene>
<dbReference type="Proteomes" id="UP000234323">
    <property type="component" value="Unassembled WGS sequence"/>
</dbReference>
<dbReference type="VEuPathDB" id="FungiDB:RhiirA1_537448"/>
<sequence length="497" mass="59136">MSKLNEDILYLIFEELQDNKEYLASCLTVNKTWCEIVIPILWKNPWRYYLGYNNKKELSLLNTIVSHLLDEAGNGLSQHYNFFANSCKKPLFNYISFCKHLNLERIEELIKGTNINDINDILNLFINENMEYTHLYISQNFDYNFITGAELCFSKIEFLKFNSRGNDKFLSILTKVCKSIKVLKLNIYGPDYNDGIVKLIENQKKLFDISFLDIDKPSCKIIENSLIKHANTIQYISTCEQFESKVFRSFVNLKILELIGNKTNKEWYNIRNLFLPSLQTLNAIDIPIDWFANLIESSGKKLTKISYYNSDENANNEVYNRILIQAIYNNCPNIMYFKLLYKNENMSDLEKLLINCQYLKRLDFYCYYHANLFCQTEIQKYIQWDNLFNILARSSPFGLFEFNFEGEGMDEKPELKSLKLFFDNWEGRHPIILKFQMEGNYRKVINDELIDLVKRYKEKGVIKDYVYYSNFFHRGYTNILDKYIVEVAKKKKRLEQY</sequence>
<comment type="caution">
    <text evidence="1">The sequence shown here is derived from an EMBL/GenBank/DDBJ whole genome shotgun (WGS) entry which is preliminary data.</text>
</comment>
<evidence type="ECO:0008006" key="3">
    <source>
        <dbReference type="Google" id="ProtNLM"/>
    </source>
</evidence>
<accession>A0A2I1H155</accession>
<dbReference type="VEuPathDB" id="FungiDB:FUN_000829"/>